<dbReference type="EMBL" id="CP001843">
    <property type="protein sequence ID" value="AEF83963.1"/>
    <property type="molecule type" value="Genomic_DNA"/>
</dbReference>
<keyword evidence="1" id="KW-0472">Membrane</keyword>
<dbReference type="KEGG" id="tpi:TREPR_2053"/>
<evidence type="ECO:0000256" key="1">
    <source>
        <dbReference type="SAM" id="Phobius"/>
    </source>
</evidence>
<name>F5YJT2_TREPZ</name>
<dbReference type="HOGENOM" id="CLU_3174478_0_0_12"/>
<keyword evidence="1" id="KW-0812">Transmembrane</keyword>
<keyword evidence="1" id="KW-1133">Transmembrane helix</keyword>
<evidence type="ECO:0000313" key="3">
    <source>
        <dbReference type="Proteomes" id="UP000009223"/>
    </source>
</evidence>
<gene>
    <name evidence="2" type="ordered locus">TREPR_2053</name>
</gene>
<protein>
    <submittedName>
        <fullName evidence="2">Uncharacterized protein</fullName>
    </submittedName>
</protein>
<organism evidence="2 3">
    <name type="scientific">Treponema primitia (strain ATCC BAA-887 / DSM 12427 / ZAS-2)</name>
    <dbReference type="NCBI Taxonomy" id="545694"/>
    <lineage>
        <taxon>Bacteria</taxon>
        <taxon>Pseudomonadati</taxon>
        <taxon>Spirochaetota</taxon>
        <taxon>Spirochaetia</taxon>
        <taxon>Spirochaetales</taxon>
        <taxon>Treponemataceae</taxon>
        <taxon>Treponema</taxon>
    </lineage>
</organism>
<dbReference type="Proteomes" id="UP000009223">
    <property type="component" value="Chromosome"/>
</dbReference>
<reference evidence="3" key="1">
    <citation type="submission" date="2009-12" db="EMBL/GenBank/DDBJ databases">
        <title>Complete sequence of Treponema primitia strain ZAS-2.</title>
        <authorList>
            <person name="Tetu S.G."/>
            <person name="Matson E."/>
            <person name="Ren Q."/>
            <person name="Seshadri R."/>
            <person name="Elbourne L."/>
            <person name="Hassan K.A."/>
            <person name="Durkin A."/>
            <person name="Radune D."/>
            <person name="Mohamoud Y."/>
            <person name="Shay R."/>
            <person name="Jin S."/>
            <person name="Zhang X."/>
            <person name="Lucey K."/>
            <person name="Ballor N.R."/>
            <person name="Ottesen E."/>
            <person name="Rosenthal R."/>
            <person name="Allen A."/>
            <person name="Leadbetter J.R."/>
            <person name="Paulsen I.T."/>
        </authorList>
    </citation>
    <scope>NUCLEOTIDE SEQUENCE [LARGE SCALE GENOMIC DNA]</scope>
    <source>
        <strain evidence="3">ATCC BAA-887 / DSM 12427 / ZAS-2</strain>
    </source>
</reference>
<evidence type="ECO:0000313" key="2">
    <source>
        <dbReference type="EMBL" id="AEF83963.1"/>
    </source>
</evidence>
<feature type="transmembrane region" description="Helical" evidence="1">
    <location>
        <begin position="12"/>
        <end position="41"/>
    </location>
</feature>
<accession>F5YJT2</accession>
<dbReference type="AlphaFoldDB" id="F5YJT2"/>
<keyword evidence="3" id="KW-1185">Reference proteome</keyword>
<sequence>MRPRLLESENTGACFLAFLVYALLVYFMPQGFFFIRVLAWFSGSGRV</sequence>
<dbReference type="STRING" id="545694.TREPR_2053"/>
<reference evidence="2 3" key="2">
    <citation type="journal article" date="2011" name="ISME J.">
        <title>RNA-seq reveals cooperative metabolic interactions between two termite-gut spirochete species in co-culture.</title>
        <authorList>
            <person name="Rosenthal A.Z."/>
            <person name="Matson E.G."/>
            <person name="Eldar A."/>
            <person name="Leadbetter J.R."/>
        </authorList>
    </citation>
    <scope>NUCLEOTIDE SEQUENCE [LARGE SCALE GENOMIC DNA]</scope>
    <source>
        <strain evidence="3">ATCC BAA-887 / DSM 12427 / ZAS-2</strain>
    </source>
</reference>
<proteinExistence type="predicted"/>